<evidence type="ECO:0000256" key="1">
    <source>
        <dbReference type="SAM" id="MobiDB-lite"/>
    </source>
</evidence>
<evidence type="ECO:0000313" key="2">
    <source>
        <dbReference type="EMBL" id="KAJ1159794.1"/>
    </source>
</evidence>
<protein>
    <submittedName>
        <fullName evidence="2">Uncharacterized protein</fullName>
    </submittedName>
</protein>
<feature type="compositionally biased region" description="Polar residues" evidence="1">
    <location>
        <begin position="14"/>
        <end position="25"/>
    </location>
</feature>
<proteinExistence type="predicted"/>
<feature type="region of interest" description="Disordered" evidence="1">
    <location>
        <begin position="1"/>
        <end position="27"/>
    </location>
</feature>
<accession>A0AAV7S463</accession>
<organism evidence="2 3">
    <name type="scientific">Pleurodeles waltl</name>
    <name type="common">Iberian ribbed newt</name>
    <dbReference type="NCBI Taxonomy" id="8319"/>
    <lineage>
        <taxon>Eukaryota</taxon>
        <taxon>Metazoa</taxon>
        <taxon>Chordata</taxon>
        <taxon>Craniata</taxon>
        <taxon>Vertebrata</taxon>
        <taxon>Euteleostomi</taxon>
        <taxon>Amphibia</taxon>
        <taxon>Batrachia</taxon>
        <taxon>Caudata</taxon>
        <taxon>Salamandroidea</taxon>
        <taxon>Salamandridae</taxon>
        <taxon>Pleurodelinae</taxon>
        <taxon>Pleurodeles</taxon>
    </lineage>
</organism>
<feature type="compositionally biased region" description="Basic and acidic residues" evidence="1">
    <location>
        <begin position="1"/>
        <end position="11"/>
    </location>
</feature>
<dbReference type="EMBL" id="JANPWB010000008">
    <property type="protein sequence ID" value="KAJ1159794.1"/>
    <property type="molecule type" value="Genomic_DNA"/>
</dbReference>
<reference evidence="2" key="1">
    <citation type="journal article" date="2022" name="bioRxiv">
        <title>Sequencing and chromosome-scale assembly of the giantPleurodeles waltlgenome.</title>
        <authorList>
            <person name="Brown T."/>
            <person name="Elewa A."/>
            <person name="Iarovenko S."/>
            <person name="Subramanian E."/>
            <person name="Araus A.J."/>
            <person name="Petzold A."/>
            <person name="Susuki M."/>
            <person name="Suzuki K.-i.T."/>
            <person name="Hayashi T."/>
            <person name="Toyoda A."/>
            <person name="Oliveira C."/>
            <person name="Osipova E."/>
            <person name="Leigh N.D."/>
            <person name="Simon A."/>
            <person name="Yun M.H."/>
        </authorList>
    </citation>
    <scope>NUCLEOTIDE SEQUENCE</scope>
    <source>
        <strain evidence="2">20211129_DDA</strain>
        <tissue evidence="2">Liver</tissue>
    </source>
</reference>
<comment type="caution">
    <text evidence="2">The sequence shown here is derived from an EMBL/GenBank/DDBJ whole genome shotgun (WGS) entry which is preliminary data.</text>
</comment>
<dbReference type="Proteomes" id="UP001066276">
    <property type="component" value="Chromosome 4_2"/>
</dbReference>
<gene>
    <name evidence="2" type="ORF">NDU88_000299</name>
</gene>
<dbReference type="AlphaFoldDB" id="A0AAV7S463"/>
<keyword evidence="3" id="KW-1185">Reference proteome</keyword>
<evidence type="ECO:0000313" key="3">
    <source>
        <dbReference type="Proteomes" id="UP001066276"/>
    </source>
</evidence>
<sequence length="70" mass="7608">MGRTQKPKEDEAISTPQKGMKQSTGAGERAYMDGTFKALLAAIDYSGEHLEGKINPLSMELSLIRELGPI</sequence>
<name>A0AAV7S463_PLEWA</name>